<dbReference type="EMBL" id="CM020620">
    <property type="protein sequence ID" value="KAK1869006.1"/>
    <property type="molecule type" value="Genomic_DNA"/>
</dbReference>
<evidence type="ECO:0000313" key="2">
    <source>
        <dbReference type="Proteomes" id="UP000798662"/>
    </source>
</evidence>
<keyword evidence="2" id="KW-1185">Reference proteome</keyword>
<comment type="caution">
    <text evidence="1">The sequence shown here is derived from an EMBL/GenBank/DDBJ whole genome shotgun (WGS) entry which is preliminary data.</text>
</comment>
<organism evidence="1 2">
    <name type="scientific">Pyropia yezoensis</name>
    <name type="common">Susabi-nori</name>
    <name type="synonym">Porphyra yezoensis</name>
    <dbReference type="NCBI Taxonomy" id="2788"/>
    <lineage>
        <taxon>Eukaryota</taxon>
        <taxon>Rhodophyta</taxon>
        <taxon>Bangiophyceae</taxon>
        <taxon>Bangiales</taxon>
        <taxon>Bangiaceae</taxon>
        <taxon>Pyropia</taxon>
    </lineage>
</organism>
<gene>
    <name evidence="1" type="ORF">I4F81_011488</name>
</gene>
<proteinExistence type="predicted"/>
<name>A0ACC3CG80_PYRYE</name>
<protein>
    <submittedName>
        <fullName evidence="1">Uncharacterized protein</fullName>
    </submittedName>
</protein>
<accession>A0ACC3CG80</accession>
<sequence>MDDGSEYLDEKSLDVTGARLPSPSGTALPCEVTQGEGVVGAYAIPAAVGSAPTSAGEAVPAAERQLAAVVATREVTSESSSVVVAGTRRDVEGGGGDLHSVPRVPRMLIAPRPSAATESVTMSVDVGVGPVEDEAGSGRYVPTRSQMLLVEAVQALPKPPLMYDHVMMQAAGSLPWPDVERLVPVHTGTSGFSVELLLPAGPQAWLVELARLVRAPTGKRHEHARVCQLDVDRQDVAWQYRLRDFPRAVYSTEFGVTELAHAAEPADLSYSARVARRVAELEACTWGGREPRAGSFSGMEYHPAMRPPYLEFDRPFSSAAVLKAQTSWRHNHGIFVDGRRPDVRGHLTAWATGAGASPDVLVVPPEWLLGGWEMPRSFRTPAPRAVLY</sequence>
<evidence type="ECO:0000313" key="1">
    <source>
        <dbReference type="EMBL" id="KAK1869006.1"/>
    </source>
</evidence>
<dbReference type="Proteomes" id="UP000798662">
    <property type="component" value="Chromosome 3"/>
</dbReference>
<reference evidence="1" key="1">
    <citation type="submission" date="2019-11" db="EMBL/GenBank/DDBJ databases">
        <title>Nori genome reveals adaptations in red seaweeds to the harsh intertidal environment.</title>
        <authorList>
            <person name="Wang D."/>
            <person name="Mao Y."/>
        </authorList>
    </citation>
    <scope>NUCLEOTIDE SEQUENCE</scope>
    <source>
        <tissue evidence="1">Gametophyte</tissue>
    </source>
</reference>